<dbReference type="EMBL" id="QJKC01000014">
    <property type="protein sequence ID" value="PXX43650.1"/>
    <property type="molecule type" value="Genomic_DNA"/>
</dbReference>
<dbReference type="RefSeq" id="WP_110313592.1">
    <property type="nucleotide sequence ID" value="NZ_QJKC01000014.1"/>
</dbReference>
<evidence type="ECO:0000313" key="1">
    <source>
        <dbReference type="EMBL" id="PXX43650.1"/>
    </source>
</evidence>
<reference evidence="1 2" key="1">
    <citation type="submission" date="2018-05" db="EMBL/GenBank/DDBJ databases">
        <title>Genomic Encyclopedia of Type Strains, Phase IV (KMG-IV): sequencing the most valuable type-strain genomes for metagenomic binning, comparative biology and taxonomic classification.</title>
        <authorList>
            <person name="Goeker M."/>
        </authorList>
    </citation>
    <scope>NUCLEOTIDE SEQUENCE [LARGE SCALE GENOMIC DNA]</scope>
    <source>
        <strain evidence="1 2">DSM 25134</strain>
    </source>
</reference>
<accession>A0A318J8Q0</accession>
<dbReference type="OrthoDB" id="5413160at2"/>
<proteinExistence type="predicted"/>
<dbReference type="PANTHER" id="PTHR35868:SF4">
    <property type="entry name" value="DUF2804 DOMAIN-CONTAINING PROTEIN"/>
    <property type="match status" value="1"/>
</dbReference>
<protein>
    <submittedName>
        <fullName evidence="1">Uncharacterized protein DUF2804</fullName>
    </submittedName>
</protein>
<dbReference type="InterPro" id="IPR021243">
    <property type="entry name" value="DUF2804"/>
</dbReference>
<comment type="caution">
    <text evidence="1">The sequence shown here is derived from an EMBL/GenBank/DDBJ whole genome shotgun (WGS) entry which is preliminary data.</text>
</comment>
<dbReference type="Proteomes" id="UP000248395">
    <property type="component" value="Unassembled WGS sequence"/>
</dbReference>
<dbReference type="Pfam" id="PF10974">
    <property type="entry name" value="DUF2804"/>
    <property type="match status" value="1"/>
</dbReference>
<dbReference type="PANTHER" id="PTHR35868">
    <property type="entry name" value="DUF2804 DOMAIN-CONTAINING PROTEIN-RELATED"/>
    <property type="match status" value="1"/>
</dbReference>
<keyword evidence="2" id="KW-1185">Reference proteome</keyword>
<name>A0A318J8Q0_9NEIS</name>
<dbReference type="AlphaFoldDB" id="A0A318J8Q0"/>
<evidence type="ECO:0000313" key="2">
    <source>
        <dbReference type="Proteomes" id="UP000248395"/>
    </source>
</evidence>
<organism evidence="1 2">
    <name type="scientific">Aquitalea magnusonii</name>
    <dbReference type="NCBI Taxonomy" id="332411"/>
    <lineage>
        <taxon>Bacteria</taxon>
        <taxon>Pseudomonadati</taxon>
        <taxon>Pseudomonadota</taxon>
        <taxon>Betaproteobacteria</taxon>
        <taxon>Neisseriales</taxon>
        <taxon>Chromobacteriaceae</taxon>
        <taxon>Aquitalea</taxon>
    </lineage>
</organism>
<sequence length="330" mass="36435">MPATALPPAPASLLDAHGQPRHGRYQGCIARHDWQTLPMTRWQGLLRPLRHKRWQYLALAHDDYLVGLAVVDVGWTAAAFAYLFDRRQRRILADVAADSFPLHGAQLADQPFADASFTGRGLSVRFARQTARLAVEVHSAQLRLAAHVSLDPMPPVLAAIGPANWLAHSTHKSTALAVSGFADCQGQRFSLDGAVASLDYSNGLLARRTDWRWASAHGSELGFNLQQGYMGDAENACWLHGKLYPLSAVEFTFDPQQPLQPWQLRSSDGLLALQFSPEGLRAKNQNLLIASSRYIQAIGRFDGYLTDPLSGTRHVVQALTGVTEDHYARW</sequence>
<gene>
    <name evidence="1" type="ORF">DFR38_11487</name>
</gene>